<evidence type="ECO:0000313" key="1">
    <source>
        <dbReference type="EMBL" id="KKM04737.1"/>
    </source>
</evidence>
<dbReference type="EMBL" id="LAZR01016388">
    <property type="protein sequence ID" value="KKM04737.1"/>
    <property type="molecule type" value="Genomic_DNA"/>
</dbReference>
<accession>A0A0F9HNB8</accession>
<sequence length="99" mass="11463">MDSLYAWGMLEWARQGKHPYGGDTAEIYIQHLLPNWPLEPKPPWTKASKILRAVIERFCQTYNVSAEVNGKTIGNWMDNYELLHKCDVRIYNGIDGPKI</sequence>
<comment type="caution">
    <text evidence="1">The sequence shown here is derived from an EMBL/GenBank/DDBJ whole genome shotgun (WGS) entry which is preliminary data.</text>
</comment>
<gene>
    <name evidence="1" type="ORF">LCGC14_1761190</name>
</gene>
<dbReference type="AlphaFoldDB" id="A0A0F9HNB8"/>
<protein>
    <submittedName>
        <fullName evidence="1">Uncharacterized protein</fullName>
    </submittedName>
</protein>
<proteinExistence type="predicted"/>
<organism evidence="1">
    <name type="scientific">marine sediment metagenome</name>
    <dbReference type="NCBI Taxonomy" id="412755"/>
    <lineage>
        <taxon>unclassified sequences</taxon>
        <taxon>metagenomes</taxon>
        <taxon>ecological metagenomes</taxon>
    </lineage>
</organism>
<reference evidence="1" key="1">
    <citation type="journal article" date="2015" name="Nature">
        <title>Complex archaea that bridge the gap between prokaryotes and eukaryotes.</title>
        <authorList>
            <person name="Spang A."/>
            <person name="Saw J.H."/>
            <person name="Jorgensen S.L."/>
            <person name="Zaremba-Niedzwiedzka K."/>
            <person name="Martijn J."/>
            <person name="Lind A.E."/>
            <person name="van Eijk R."/>
            <person name="Schleper C."/>
            <person name="Guy L."/>
            <person name="Ettema T.J."/>
        </authorList>
    </citation>
    <scope>NUCLEOTIDE SEQUENCE</scope>
</reference>
<name>A0A0F9HNB8_9ZZZZ</name>